<dbReference type="EMBL" id="JARXHW010000309">
    <property type="protein sequence ID" value="MDQ8209899.1"/>
    <property type="molecule type" value="Genomic_DNA"/>
</dbReference>
<comment type="caution">
    <text evidence="1">The sequence shown here is derived from an EMBL/GenBank/DDBJ whole genome shotgun (WGS) entry which is preliminary data.</text>
</comment>
<accession>A0ABU1B1A3</accession>
<organism evidence="1 2">
    <name type="scientific">Thalassobacterium maritimum</name>
    <dbReference type="NCBI Taxonomy" id="3041265"/>
    <lineage>
        <taxon>Bacteria</taxon>
        <taxon>Pseudomonadati</taxon>
        <taxon>Verrucomicrobiota</taxon>
        <taxon>Opitutia</taxon>
        <taxon>Puniceicoccales</taxon>
        <taxon>Coraliomargaritaceae</taxon>
        <taxon>Thalassobacterium</taxon>
    </lineage>
</organism>
<name>A0ABU1B1A3_9BACT</name>
<evidence type="ECO:0000313" key="2">
    <source>
        <dbReference type="Proteomes" id="UP001225316"/>
    </source>
</evidence>
<protein>
    <submittedName>
        <fullName evidence="1">ISKra4 family transposase</fullName>
    </submittedName>
</protein>
<reference evidence="1 2" key="1">
    <citation type="submission" date="2023-04" db="EMBL/GenBank/DDBJ databases">
        <title>A novel bacteria isolated from coastal sediment.</title>
        <authorList>
            <person name="Liu X.-J."/>
            <person name="Du Z.-J."/>
        </authorList>
    </citation>
    <scope>NUCLEOTIDE SEQUENCE [LARGE SCALE GENOMIC DNA]</scope>
    <source>
        <strain evidence="1 2">SDUM461003</strain>
    </source>
</reference>
<gene>
    <name evidence="1" type="ORF">QEH52_20440</name>
</gene>
<dbReference type="Proteomes" id="UP001225316">
    <property type="component" value="Unassembled WGS sequence"/>
</dbReference>
<evidence type="ECO:0000313" key="1">
    <source>
        <dbReference type="EMBL" id="MDQ8209899.1"/>
    </source>
</evidence>
<proteinExistence type="predicted"/>
<feature type="non-terminal residue" evidence="1">
    <location>
        <position position="106"/>
    </location>
</feature>
<keyword evidence="2" id="KW-1185">Reference proteome</keyword>
<feature type="non-terminal residue" evidence="1">
    <location>
        <position position="1"/>
    </location>
</feature>
<sequence>IGRIWAQCTKESGRGKDSFVHVVGDGATWIEQQARSELNADRILLDFYHVCDYLGAAREHCASNSRWMTTQKNRLKRNRSDLVIAELASHLEPKHLPDEDAPTRCA</sequence>